<dbReference type="EMBL" id="SAYU02000032">
    <property type="protein sequence ID" value="NHA68587.1"/>
    <property type="molecule type" value="Genomic_DNA"/>
</dbReference>
<sequence length="363" mass="40586">MGARSIPPPPRAVRTVLHAVWPLVGVVVTGLMVPVVVAGAFHALLDRRARLFRVSCLAVLLMWVDIRMLVRCWALRAASPEGDSPTWREDHERLLGDALDSLMFYSRRWLGLRVELTERMHFGSEDEPLVAFARHAGPFDSLAVAWLLARTAERLPRIVLAEAMRWDPGIDTILTRLDASFVPSTGDRLGGVRAMAATLERDDVFLLFPEGQNWTPSRRARVIDRLRRRGDADGAAHAERLVNVLPPRTRGAFAARSSRPRADVMVIAHAGFGELTSARRVWAAMPFRDRPFLVRTWTYRAQDVPTDAETFDPWLRARWDEVDAWVTEHRTDRPAGDPVDEAATTDGGPAEGNPTTPGTVRHP</sequence>
<dbReference type="SMART" id="SM00563">
    <property type="entry name" value="PlsC"/>
    <property type="match status" value="1"/>
</dbReference>
<evidence type="ECO:0000256" key="1">
    <source>
        <dbReference type="SAM" id="MobiDB-lite"/>
    </source>
</evidence>
<name>A0A8T6R3N9_9MICO</name>
<accession>A0A8T6R3N9</accession>
<protein>
    <recommendedName>
        <fullName evidence="3">Phospholipid/glycerol acyltransferase domain-containing protein</fullName>
    </recommendedName>
</protein>
<proteinExistence type="predicted"/>
<feature type="domain" description="Phospholipid/glycerol acyltransferase" evidence="3">
    <location>
        <begin position="129"/>
        <end position="272"/>
    </location>
</feature>
<gene>
    <name evidence="4" type="ORF">EPD83_011060</name>
</gene>
<dbReference type="InterPro" id="IPR002123">
    <property type="entry name" value="Plipid/glycerol_acylTrfase"/>
</dbReference>
<evidence type="ECO:0000313" key="4">
    <source>
        <dbReference type="EMBL" id="NHA68587.1"/>
    </source>
</evidence>
<keyword evidence="2" id="KW-0472">Membrane</keyword>
<evidence type="ECO:0000313" key="5">
    <source>
        <dbReference type="Proteomes" id="UP000287866"/>
    </source>
</evidence>
<keyword evidence="5" id="KW-1185">Reference proteome</keyword>
<feature type="transmembrane region" description="Helical" evidence="2">
    <location>
        <begin position="20"/>
        <end position="44"/>
    </location>
</feature>
<dbReference type="RefSeq" id="WP_165566591.1">
    <property type="nucleotide sequence ID" value="NZ_SAYU02000032.1"/>
</dbReference>
<dbReference type="AlphaFoldDB" id="A0A8T6R3N9"/>
<keyword evidence="2" id="KW-0812">Transmembrane</keyword>
<feature type="transmembrane region" description="Helical" evidence="2">
    <location>
        <begin position="51"/>
        <end position="70"/>
    </location>
</feature>
<dbReference type="Proteomes" id="UP000287866">
    <property type="component" value="Unassembled WGS sequence"/>
</dbReference>
<feature type="region of interest" description="Disordered" evidence="1">
    <location>
        <begin position="329"/>
        <end position="363"/>
    </location>
</feature>
<evidence type="ECO:0000256" key="2">
    <source>
        <dbReference type="SAM" id="Phobius"/>
    </source>
</evidence>
<dbReference type="GO" id="GO:0016746">
    <property type="term" value="F:acyltransferase activity"/>
    <property type="evidence" value="ECO:0007669"/>
    <property type="project" value="InterPro"/>
</dbReference>
<dbReference type="SUPFAM" id="SSF69593">
    <property type="entry name" value="Glycerol-3-phosphate (1)-acyltransferase"/>
    <property type="match status" value="1"/>
</dbReference>
<feature type="compositionally biased region" description="Polar residues" evidence="1">
    <location>
        <begin position="353"/>
        <end position="363"/>
    </location>
</feature>
<keyword evidence="2" id="KW-1133">Transmembrane helix</keyword>
<evidence type="ECO:0000259" key="3">
    <source>
        <dbReference type="SMART" id="SM00563"/>
    </source>
</evidence>
<dbReference type="Pfam" id="PF01553">
    <property type="entry name" value="Acyltransferase"/>
    <property type="match status" value="1"/>
</dbReference>
<organism evidence="4 5">
    <name type="scientific">Phycicoccus flavus</name>
    <dbReference type="NCBI Taxonomy" id="2502783"/>
    <lineage>
        <taxon>Bacteria</taxon>
        <taxon>Bacillati</taxon>
        <taxon>Actinomycetota</taxon>
        <taxon>Actinomycetes</taxon>
        <taxon>Micrococcales</taxon>
        <taxon>Intrasporangiaceae</taxon>
        <taxon>Phycicoccus</taxon>
    </lineage>
</organism>
<comment type="caution">
    <text evidence="4">The sequence shown here is derived from an EMBL/GenBank/DDBJ whole genome shotgun (WGS) entry which is preliminary data.</text>
</comment>
<reference evidence="4" key="1">
    <citation type="submission" date="2020-03" db="EMBL/GenBank/DDBJ databases">
        <title>Phycicoccus flavus sp. nov., a novel endophytic actinobacterium isolated from branch of Kandelia candel.</title>
        <authorList>
            <person name="Tuo L."/>
        </authorList>
    </citation>
    <scope>NUCLEOTIDE SEQUENCE</scope>
    <source>
        <strain evidence="4">CMS6Z-2</strain>
    </source>
</reference>